<organism evidence="2 3">
    <name type="scientific">Gossypium anomalum</name>
    <dbReference type="NCBI Taxonomy" id="47600"/>
    <lineage>
        <taxon>Eukaryota</taxon>
        <taxon>Viridiplantae</taxon>
        <taxon>Streptophyta</taxon>
        <taxon>Embryophyta</taxon>
        <taxon>Tracheophyta</taxon>
        <taxon>Spermatophyta</taxon>
        <taxon>Magnoliopsida</taxon>
        <taxon>eudicotyledons</taxon>
        <taxon>Gunneridae</taxon>
        <taxon>Pentapetalae</taxon>
        <taxon>rosids</taxon>
        <taxon>malvids</taxon>
        <taxon>Malvales</taxon>
        <taxon>Malvaceae</taxon>
        <taxon>Malvoideae</taxon>
        <taxon>Gossypium</taxon>
    </lineage>
</organism>
<dbReference type="EMBL" id="JAHUZN010000010">
    <property type="protein sequence ID" value="KAG8480203.1"/>
    <property type="molecule type" value="Genomic_DNA"/>
</dbReference>
<proteinExistence type="predicted"/>
<dbReference type="InterPro" id="IPR044730">
    <property type="entry name" value="RNase_H-like_dom_plant"/>
</dbReference>
<sequence>MFPRYPFDLGVQRLEKSPKDFFKINFDAAVSNRNIGYGVIVRDADGFVTAGCYAYENKAIDAVWAELKAVTIGMKLASRLNLSKIIMESDNATLINTFKNGDKDVTILGCCVKQECRDFNKFDTIQFNCTDRKSNSVADMLSKIAIKDRCDLTFDMDYPMEIHDAIISDAIK</sequence>
<dbReference type="Proteomes" id="UP000701853">
    <property type="component" value="Chromosome 10"/>
</dbReference>
<dbReference type="PANTHER" id="PTHR47723">
    <property type="entry name" value="OS05G0353850 PROTEIN"/>
    <property type="match status" value="1"/>
</dbReference>
<dbReference type="CDD" id="cd06222">
    <property type="entry name" value="RNase_H_like"/>
    <property type="match status" value="1"/>
</dbReference>
<feature type="domain" description="RNase H type-1" evidence="1">
    <location>
        <begin position="25"/>
        <end position="143"/>
    </location>
</feature>
<dbReference type="AlphaFoldDB" id="A0A8J6CU93"/>
<dbReference type="PANTHER" id="PTHR47723:SF19">
    <property type="entry name" value="POLYNUCLEOTIDYL TRANSFERASE, RIBONUCLEASE H-LIKE SUPERFAMILY PROTEIN"/>
    <property type="match status" value="1"/>
</dbReference>
<name>A0A8J6CU93_9ROSI</name>
<protein>
    <recommendedName>
        <fullName evidence="1">RNase H type-1 domain-containing protein</fullName>
    </recommendedName>
</protein>
<accession>A0A8J6CU93</accession>
<keyword evidence="3" id="KW-1185">Reference proteome</keyword>
<comment type="caution">
    <text evidence="2">The sequence shown here is derived from an EMBL/GenBank/DDBJ whole genome shotgun (WGS) entry which is preliminary data.</text>
</comment>
<reference evidence="2 3" key="1">
    <citation type="journal article" date="2021" name="bioRxiv">
        <title>The Gossypium anomalum genome as a resource for cotton improvement and evolutionary analysis of hybrid incompatibility.</title>
        <authorList>
            <person name="Grover C.E."/>
            <person name="Yuan D."/>
            <person name="Arick M.A."/>
            <person name="Miller E.R."/>
            <person name="Hu G."/>
            <person name="Peterson D.G."/>
            <person name="Wendel J.F."/>
            <person name="Udall J.A."/>
        </authorList>
    </citation>
    <scope>NUCLEOTIDE SEQUENCE [LARGE SCALE GENOMIC DNA]</scope>
    <source>
        <strain evidence="2">JFW-Udall</strain>
        <tissue evidence="2">Leaf</tissue>
    </source>
</reference>
<evidence type="ECO:0000313" key="2">
    <source>
        <dbReference type="EMBL" id="KAG8480203.1"/>
    </source>
</evidence>
<dbReference type="Pfam" id="PF13456">
    <property type="entry name" value="RVT_3"/>
    <property type="match status" value="1"/>
</dbReference>
<dbReference type="InterPro" id="IPR002156">
    <property type="entry name" value="RNaseH_domain"/>
</dbReference>
<dbReference type="GO" id="GO:0003676">
    <property type="term" value="F:nucleic acid binding"/>
    <property type="evidence" value="ECO:0007669"/>
    <property type="project" value="InterPro"/>
</dbReference>
<dbReference type="Gene3D" id="3.30.420.10">
    <property type="entry name" value="Ribonuclease H-like superfamily/Ribonuclease H"/>
    <property type="match status" value="1"/>
</dbReference>
<evidence type="ECO:0000313" key="3">
    <source>
        <dbReference type="Proteomes" id="UP000701853"/>
    </source>
</evidence>
<gene>
    <name evidence="2" type="ORF">CXB51_024901</name>
</gene>
<dbReference type="SUPFAM" id="SSF53098">
    <property type="entry name" value="Ribonuclease H-like"/>
    <property type="match status" value="1"/>
</dbReference>
<dbReference type="InterPro" id="IPR012337">
    <property type="entry name" value="RNaseH-like_sf"/>
</dbReference>
<dbReference type="GO" id="GO:0004523">
    <property type="term" value="F:RNA-DNA hybrid ribonuclease activity"/>
    <property type="evidence" value="ECO:0007669"/>
    <property type="project" value="InterPro"/>
</dbReference>
<dbReference type="OrthoDB" id="947756at2759"/>
<dbReference type="InterPro" id="IPR036397">
    <property type="entry name" value="RNaseH_sf"/>
</dbReference>
<evidence type="ECO:0000259" key="1">
    <source>
        <dbReference type="Pfam" id="PF13456"/>
    </source>
</evidence>
<dbReference type="InterPro" id="IPR053151">
    <property type="entry name" value="RNase_H-like"/>
</dbReference>